<dbReference type="EMBL" id="JAWDEY010000036">
    <property type="protein sequence ID" value="KAK6587890.1"/>
    <property type="molecule type" value="Genomic_DNA"/>
</dbReference>
<keyword evidence="1" id="KW-0175">Coiled coil</keyword>
<dbReference type="AlphaFoldDB" id="A0AAV9XUL1"/>
<accession>A0AAV9XUL1</accession>
<keyword evidence="4" id="KW-1185">Reference proteome</keyword>
<dbReference type="Proteomes" id="UP001311799">
    <property type="component" value="Unassembled WGS sequence"/>
</dbReference>
<evidence type="ECO:0000313" key="4">
    <source>
        <dbReference type="Proteomes" id="UP001311799"/>
    </source>
</evidence>
<protein>
    <submittedName>
        <fullName evidence="3">Low complexity coiled coil</fullName>
    </submittedName>
</protein>
<evidence type="ECO:0000256" key="2">
    <source>
        <dbReference type="SAM" id="MobiDB-lite"/>
    </source>
</evidence>
<feature type="region of interest" description="Disordered" evidence="2">
    <location>
        <begin position="216"/>
        <end position="245"/>
    </location>
</feature>
<sequence>MSENIRNNVIRSSKISDLTSKIREAENDLFFSRTLKKNELGNNIMQLGRSSSRKISDTDEISELQLLRIKQIETAQRLKETLRRNVDLMTELQKARGIVRSLEKKVNSLESSIELREASQSVCPKCSKQEEEINKLKLHILELNESFQKRWDETQKELLQAKQSLANVSNKLFDSINNSTYLVDNNSRTINSNPVIGTENRQSYHKFQNRVIPIQSNNHNSISPVNQSPSTIRFSRPSSKNDSEATFNNYDITDKLKTHNLCDSSSFIPNNFFKKNEAFGINTKNKFVRPHSENSLKCSSTNIKPFLSNDLHSIKGNSSYKSYKSRIFQEQIPLIKNLDSIAIGPDQNGSNLLLTKFTNENDIVNKVSQEAYAASHLLNVYPNNYSSVLRGYNKNNIQTIHYPINNDAINSFVNINNQQLFGDNNVSLSDKLIDVMPKNLDSFGDFRNNSNLGLLGEDNDNTHFDSSPKFSIVPQETKQPQISQTNIDDMRTEYPSPNLNETQGEFDIESNTYGNIRRTLEELKKTQDQRVQQLKDDREKLLRAVLSDLQEMKDFQSNINGSRIEKESFLRNEQKGFFSLEQK</sequence>
<reference evidence="3 4" key="1">
    <citation type="submission" date="2023-10" db="EMBL/GenBank/DDBJ databases">
        <title>Comparative genomics analysis reveals potential genetic determinants of host preference in Cryptosporidium xiaoi.</title>
        <authorList>
            <person name="Xiao L."/>
            <person name="Li J."/>
        </authorList>
    </citation>
    <scope>NUCLEOTIDE SEQUENCE [LARGE SCALE GENOMIC DNA]</scope>
    <source>
        <strain evidence="3 4">52996</strain>
    </source>
</reference>
<comment type="caution">
    <text evidence="3">The sequence shown here is derived from an EMBL/GenBank/DDBJ whole genome shotgun (WGS) entry which is preliminary data.</text>
</comment>
<proteinExistence type="predicted"/>
<name>A0AAV9XUL1_9CRYT</name>
<gene>
    <name evidence="3" type="ORF">RS030_81320</name>
</gene>
<feature type="coiled-coil region" evidence="1">
    <location>
        <begin position="517"/>
        <end position="544"/>
    </location>
</feature>
<evidence type="ECO:0000256" key="1">
    <source>
        <dbReference type="SAM" id="Coils"/>
    </source>
</evidence>
<organism evidence="3 4">
    <name type="scientific">Cryptosporidium xiaoi</name>
    <dbReference type="NCBI Taxonomy" id="659607"/>
    <lineage>
        <taxon>Eukaryota</taxon>
        <taxon>Sar</taxon>
        <taxon>Alveolata</taxon>
        <taxon>Apicomplexa</taxon>
        <taxon>Conoidasida</taxon>
        <taxon>Coccidia</taxon>
        <taxon>Eucoccidiorida</taxon>
        <taxon>Eimeriorina</taxon>
        <taxon>Cryptosporidiidae</taxon>
        <taxon>Cryptosporidium</taxon>
    </lineage>
</organism>
<feature type="coiled-coil region" evidence="1">
    <location>
        <begin position="72"/>
        <end position="146"/>
    </location>
</feature>
<evidence type="ECO:0000313" key="3">
    <source>
        <dbReference type="EMBL" id="KAK6587890.1"/>
    </source>
</evidence>